<gene>
    <name evidence="3" type="ORF">K504DRAFT_464155</name>
</gene>
<organism evidence="3 4">
    <name type="scientific">Pleomassaria siparia CBS 279.74</name>
    <dbReference type="NCBI Taxonomy" id="1314801"/>
    <lineage>
        <taxon>Eukaryota</taxon>
        <taxon>Fungi</taxon>
        <taxon>Dikarya</taxon>
        <taxon>Ascomycota</taxon>
        <taxon>Pezizomycotina</taxon>
        <taxon>Dothideomycetes</taxon>
        <taxon>Pleosporomycetidae</taxon>
        <taxon>Pleosporales</taxon>
        <taxon>Pleomassariaceae</taxon>
        <taxon>Pleomassaria</taxon>
    </lineage>
</organism>
<feature type="domain" description="DAGKc" evidence="2">
    <location>
        <begin position="104"/>
        <end position="252"/>
    </location>
</feature>
<dbReference type="InterPro" id="IPR050187">
    <property type="entry name" value="Lipid_Phosphate_FormReg"/>
</dbReference>
<dbReference type="Gene3D" id="2.60.200.40">
    <property type="match status" value="1"/>
</dbReference>
<dbReference type="PANTHER" id="PTHR12358">
    <property type="entry name" value="SPHINGOSINE KINASE"/>
    <property type="match status" value="1"/>
</dbReference>
<dbReference type="InterPro" id="IPR017438">
    <property type="entry name" value="ATP-NAD_kinase_N"/>
</dbReference>
<keyword evidence="4" id="KW-1185">Reference proteome</keyword>
<evidence type="ECO:0000313" key="3">
    <source>
        <dbReference type="EMBL" id="KAF2712067.1"/>
    </source>
</evidence>
<reference evidence="3" key="1">
    <citation type="journal article" date="2020" name="Stud. Mycol.">
        <title>101 Dothideomycetes genomes: a test case for predicting lifestyles and emergence of pathogens.</title>
        <authorList>
            <person name="Haridas S."/>
            <person name="Albert R."/>
            <person name="Binder M."/>
            <person name="Bloem J."/>
            <person name="Labutti K."/>
            <person name="Salamov A."/>
            <person name="Andreopoulos B."/>
            <person name="Baker S."/>
            <person name="Barry K."/>
            <person name="Bills G."/>
            <person name="Bluhm B."/>
            <person name="Cannon C."/>
            <person name="Castanera R."/>
            <person name="Culley D."/>
            <person name="Daum C."/>
            <person name="Ezra D."/>
            <person name="Gonzalez J."/>
            <person name="Henrissat B."/>
            <person name="Kuo A."/>
            <person name="Liang C."/>
            <person name="Lipzen A."/>
            <person name="Lutzoni F."/>
            <person name="Magnuson J."/>
            <person name="Mondo S."/>
            <person name="Nolan M."/>
            <person name="Ohm R."/>
            <person name="Pangilinan J."/>
            <person name="Park H.-J."/>
            <person name="Ramirez L."/>
            <person name="Alfaro M."/>
            <person name="Sun H."/>
            <person name="Tritt A."/>
            <person name="Yoshinaga Y."/>
            <person name="Zwiers L.-H."/>
            <person name="Turgeon B."/>
            <person name="Goodwin S."/>
            <person name="Spatafora J."/>
            <person name="Crous P."/>
            <person name="Grigoriev I."/>
        </authorList>
    </citation>
    <scope>NUCLEOTIDE SEQUENCE</scope>
    <source>
        <strain evidence="3">CBS 279.74</strain>
    </source>
</reference>
<dbReference type="GO" id="GO:0046512">
    <property type="term" value="P:sphingosine biosynthetic process"/>
    <property type="evidence" value="ECO:0007669"/>
    <property type="project" value="TreeGrafter"/>
</dbReference>
<feature type="region of interest" description="Disordered" evidence="1">
    <location>
        <begin position="76"/>
        <end position="103"/>
    </location>
</feature>
<dbReference type="SUPFAM" id="SSF111331">
    <property type="entry name" value="NAD kinase/diacylglycerol kinase-like"/>
    <property type="match status" value="1"/>
</dbReference>
<accession>A0A6G1KI77</accession>
<dbReference type="OrthoDB" id="3853857at2759"/>
<dbReference type="InterPro" id="IPR001206">
    <property type="entry name" value="Diacylglycerol_kinase_cat_dom"/>
</dbReference>
<sequence>METVTTKLVPITSDLAAKEQIRFKRDDGDEQTIDHQDVVGVVPTSDMLSAHVVYVEHDEKDTAAPPQIRITSGITSRTTSRTTSGTTSRTTSRTIHGDAPSLDTSDTETHIILSSGSGSNLAINFFEDAVKPALAVLFPKSHKGFHIHQTQSTETILNLTNSVFFPKADKGSLLRIILLSGDGGIIDLINGLLAKPASSDYKAPQVVLLPLGTANALYHSINAGKDNTWGLRALASNAHKPLPVFAATFSEGARLLVDEARREEELPKDHKSQYPILHGAVVGSWGMHASLVADSDTVEYRKFGLERFKMAAKEALYPASGSPPHAYKAKISILKGDTWAPLEEEEHMYVLASMVSNIEKTFTISPSSKPLDANLHLVRFGPTSGDEAMRIMGLAYQGGKHVDDPAVLYESIDGVKIEFQAKEEDPRWRRICIDGKIVRVEKDGWVEIRKEERRVLDVVVAQV</sequence>
<name>A0A6G1KI77_9PLEO</name>
<feature type="compositionally biased region" description="Low complexity" evidence="1">
    <location>
        <begin position="76"/>
        <end position="94"/>
    </location>
</feature>
<dbReference type="PANTHER" id="PTHR12358:SF108">
    <property type="entry name" value="DAGKC DOMAIN-CONTAINING PROTEIN"/>
    <property type="match status" value="1"/>
</dbReference>
<protein>
    <recommendedName>
        <fullName evidence="2">DAGKc domain-containing protein</fullName>
    </recommendedName>
</protein>
<dbReference type="EMBL" id="MU005766">
    <property type="protein sequence ID" value="KAF2712067.1"/>
    <property type="molecule type" value="Genomic_DNA"/>
</dbReference>
<dbReference type="Gene3D" id="3.40.50.10330">
    <property type="entry name" value="Probable inorganic polyphosphate/atp-NAD kinase, domain 1"/>
    <property type="match status" value="1"/>
</dbReference>
<dbReference type="GO" id="GO:0016020">
    <property type="term" value="C:membrane"/>
    <property type="evidence" value="ECO:0007669"/>
    <property type="project" value="TreeGrafter"/>
</dbReference>
<evidence type="ECO:0000313" key="4">
    <source>
        <dbReference type="Proteomes" id="UP000799428"/>
    </source>
</evidence>
<proteinExistence type="predicted"/>
<dbReference type="GO" id="GO:0005737">
    <property type="term" value="C:cytoplasm"/>
    <property type="evidence" value="ECO:0007669"/>
    <property type="project" value="TreeGrafter"/>
</dbReference>
<dbReference type="AlphaFoldDB" id="A0A6G1KI77"/>
<dbReference type="PROSITE" id="PS50146">
    <property type="entry name" value="DAGK"/>
    <property type="match status" value="1"/>
</dbReference>
<dbReference type="InterPro" id="IPR016064">
    <property type="entry name" value="NAD/diacylglycerol_kinase_sf"/>
</dbReference>
<evidence type="ECO:0000256" key="1">
    <source>
        <dbReference type="SAM" id="MobiDB-lite"/>
    </source>
</evidence>
<evidence type="ECO:0000259" key="2">
    <source>
        <dbReference type="PROSITE" id="PS50146"/>
    </source>
</evidence>
<dbReference type="GO" id="GO:0001727">
    <property type="term" value="F:lipid kinase activity"/>
    <property type="evidence" value="ECO:0007669"/>
    <property type="project" value="TreeGrafter"/>
</dbReference>
<dbReference type="Proteomes" id="UP000799428">
    <property type="component" value="Unassembled WGS sequence"/>
</dbReference>
<dbReference type="Pfam" id="PF00781">
    <property type="entry name" value="DAGK_cat"/>
    <property type="match status" value="1"/>
</dbReference>